<dbReference type="CDD" id="cd00609">
    <property type="entry name" value="AAT_like"/>
    <property type="match status" value="1"/>
</dbReference>
<evidence type="ECO:0000256" key="5">
    <source>
        <dbReference type="ARBA" id="ARBA00022679"/>
    </source>
</evidence>
<evidence type="ECO:0000313" key="9">
    <source>
        <dbReference type="Proteomes" id="UP000400924"/>
    </source>
</evidence>
<dbReference type="InterPro" id="IPR015424">
    <property type="entry name" value="PyrdxlP-dep_Trfase"/>
</dbReference>
<dbReference type="PANTHER" id="PTHR42790">
    <property type="entry name" value="AMINOTRANSFERASE"/>
    <property type="match status" value="1"/>
</dbReference>
<evidence type="ECO:0000313" key="8">
    <source>
        <dbReference type="EMBL" id="MPY55825.1"/>
    </source>
</evidence>
<dbReference type="InterPro" id="IPR004839">
    <property type="entry name" value="Aminotransferase_I/II_large"/>
</dbReference>
<dbReference type="Proteomes" id="UP000400924">
    <property type="component" value="Unassembled WGS sequence"/>
</dbReference>
<evidence type="ECO:0000259" key="7">
    <source>
        <dbReference type="Pfam" id="PF00155"/>
    </source>
</evidence>
<name>A0A5N8XBC2_9ACTN</name>
<gene>
    <name evidence="8" type="ORF">FNH08_01040</name>
</gene>
<keyword evidence="6" id="KW-0663">Pyridoxal phosphate</keyword>
<keyword evidence="4 8" id="KW-0032">Aminotransferase</keyword>
<dbReference type="Gene3D" id="3.40.640.10">
    <property type="entry name" value="Type I PLP-dependent aspartate aminotransferase-like (Major domain)"/>
    <property type="match status" value="1"/>
</dbReference>
<dbReference type="AlphaFoldDB" id="A0A5N8XBC2"/>
<dbReference type="InterPro" id="IPR050859">
    <property type="entry name" value="Class-I_PLP-dep_aminotransf"/>
</dbReference>
<dbReference type="GO" id="GO:1901605">
    <property type="term" value="P:alpha-amino acid metabolic process"/>
    <property type="evidence" value="ECO:0007669"/>
    <property type="project" value="TreeGrafter"/>
</dbReference>
<dbReference type="InterPro" id="IPR015422">
    <property type="entry name" value="PyrdxlP-dep_Trfase_small"/>
</dbReference>
<dbReference type="Pfam" id="PF00155">
    <property type="entry name" value="Aminotran_1_2"/>
    <property type="match status" value="1"/>
</dbReference>
<keyword evidence="5 8" id="KW-0808">Transferase</keyword>
<evidence type="ECO:0000256" key="1">
    <source>
        <dbReference type="ARBA" id="ARBA00001933"/>
    </source>
</evidence>
<dbReference type="GO" id="GO:0008483">
    <property type="term" value="F:transaminase activity"/>
    <property type="evidence" value="ECO:0007669"/>
    <property type="project" value="UniProtKB-KW"/>
</dbReference>
<protein>
    <submittedName>
        <fullName evidence="8">PLP-dependent aminotransferase family protein</fullName>
    </submittedName>
</protein>
<dbReference type="Gene3D" id="3.90.1150.10">
    <property type="entry name" value="Aspartate Aminotransferase, domain 1"/>
    <property type="match status" value="1"/>
</dbReference>
<proteinExistence type="inferred from homology"/>
<comment type="subunit">
    <text evidence="3">Homodimer.</text>
</comment>
<comment type="cofactor">
    <cofactor evidence="1">
        <name>pyridoxal 5'-phosphate</name>
        <dbReference type="ChEBI" id="CHEBI:597326"/>
    </cofactor>
</comment>
<sequence>MTRGPEGAVVPPPAVPAGRGAVSSVIRESLAYSARENMVSFAGGLPAPELFDADGIRASYDRVLSRAAGRVLQYSTTDGDPDLRTALAERLTGRGLPAEPGSLLVTSGAQQALWLLAGTLLEPGDVVIVENPTYLAALQCFQHAGAKVVAAPTDRHGIVVEALDDLVTRHQPKLLYLVPNFQNPTGHTLPVGRRQELARLAATRGFWIVEDDPYGELSFHRSAPDWIRMDPVAADRVLLVGSLSKVIAPGLRLGWLLAPEPVRDLCVRAKQALDLHTSAVDQAAVADYLANNDLDAHLKRVRAEYLRRCTSLLAGLPDALPAGSTWNVPEGGMFVWARLPAGHDAVALLPHTVEQGVVYVPGAPFFATDADPRTMRLSFTTHEPDVITEGLARMARAFDQIQQPEVNE</sequence>
<accession>A0A5N8XBC2</accession>
<dbReference type="EMBL" id="VJZC01000003">
    <property type="protein sequence ID" value="MPY55825.1"/>
    <property type="molecule type" value="Genomic_DNA"/>
</dbReference>
<dbReference type="InterPro" id="IPR015421">
    <property type="entry name" value="PyrdxlP-dep_Trfase_major"/>
</dbReference>
<reference evidence="8 9" key="1">
    <citation type="submission" date="2019-07" db="EMBL/GenBank/DDBJ databases">
        <title>New species of Amycolatopsis and Streptomyces.</title>
        <authorList>
            <person name="Duangmal K."/>
            <person name="Teo W.F.A."/>
            <person name="Lipun K."/>
        </authorList>
    </citation>
    <scope>NUCLEOTIDE SEQUENCE [LARGE SCALE GENOMIC DNA]</scope>
    <source>
        <strain evidence="8 9">NBRC 106415</strain>
    </source>
</reference>
<dbReference type="PANTHER" id="PTHR42790:SF19">
    <property type="entry name" value="KYNURENINE_ALPHA-AMINOADIPATE AMINOTRANSFERASE, MITOCHONDRIAL"/>
    <property type="match status" value="1"/>
</dbReference>
<dbReference type="GO" id="GO:0030170">
    <property type="term" value="F:pyridoxal phosphate binding"/>
    <property type="evidence" value="ECO:0007669"/>
    <property type="project" value="InterPro"/>
</dbReference>
<dbReference type="RefSeq" id="WP_152769308.1">
    <property type="nucleotide sequence ID" value="NZ_VJZC01000003.1"/>
</dbReference>
<keyword evidence="9" id="KW-1185">Reference proteome</keyword>
<feature type="domain" description="Aminotransferase class I/classII large" evidence="7">
    <location>
        <begin position="66"/>
        <end position="393"/>
    </location>
</feature>
<evidence type="ECO:0000256" key="2">
    <source>
        <dbReference type="ARBA" id="ARBA00007441"/>
    </source>
</evidence>
<comment type="similarity">
    <text evidence="2">Belongs to the class-I pyridoxal-phosphate-dependent aminotransferase family.</text>
</comment>
<organism evidence="8 9">
    <name type="scientific">Streptomyces spongiae</name>
    <dbReference type="NCBI Taxonomy" id="565072"/>
    <lineage>
        <taxon>Bacteria</taxon>
        <taxon>Bacillati</taxon>
        <taxon>Actinomycetota</taxon>
        <taxon>Actinomycetes</taxon>
        <taxon>Kitasatosporales</taxon>
        <taxon>Streptomycetaceae</taxon>
        <taxon>Streptomyces</taxon>
    </lineage>
</organism>
<dbReference type="OrthoDB" id="199743at2"/>
<dbReference type="SUPFAM" id="SSF53383">
    <property type="entry name" value="PLP-dependent transferases"/>
    <property type="match status" value="1"/>
</dbReference>
<comment type="caution">
    <text evidence="8">The sequence shown here is derived from an EMBL/GenBank/DDBJ whole genome shotgun (WGS) entry which is preliminary data.</text>
</comment>
<evidence type="ECO:0000256" key="3">
    <source>
        <dbReference type="ARBA" id="ARBA00011738"/>
    </source>
</evidence>
<evidence type="ECO:0000256" key="4">
    <source>
        <dbReference type="ARBA" id="ARBA00022576"/>
    </source>
</evidence>
<evidence type="ECO:0000256" key="6">
    <source>
        <dbReference type="ARBA" id="ARBA00022898"/>
    </source>
</evidence>
<dbReference type="FunFam" id="3.40.640.10:FF:000053">
    <property type="entry name" value="Aminotransferase, class I"/>
    <property type="match status" value="1"/>
</dbReference>